<evidence type="ECO:0000313" key="2">
    <source>
        <dbReference type="EMBL" id="GCA64923.1"/>
    </source>
</evidence>
<proteinExistence type="predicted"/>
<evidence type="ECO:0000313" key="3">
    <source>
        <dbReference type="Proteomes" id="UP000265618"/>
    </source>
</evidence>
<evidence type="ECO:0000256" key="1">
    <source>
        <dbReference type="SAM" id="MobiDB-lite"/>
    </source>
</evidence>
<feature type="region of interest" description="Disordered" evidence="1">
    <location>
        <begin position="1"/>
        <end position="24"/>
    </location>
</feature>
<organism evidence="2 3">
    <name type="scientific">Kipferlia bialata</name>
    <dbReference type="NCBI Taxonomy" id="797122"/>
    <lineage>
        <taxon>Eukaryota</taxon>
        <taxon>Metamonada</taxon>
        <taxon>Carpediemonas-like organisms</taxon>
        <taxon>Kipferlia</taxon>
    </lineage>
</organism>
<comment type="caution">
    <text evidence="2">The sequence shown here is derived from an EMBL/GenBank/DDBJ whole genome shotgun (WGS) entry which is preliminary data.</text>
</comment>
<accession>A0A391P4L5</accession>
<keyword evidence="3" id="KW-1185">Reference proteome</keyword>
<protein>
    <submittedName>
        <fullName evidence="2">Uncharacterized protein</fullName>
    </submittedName>
</protein>
<gene>
    <name evidence="2" type="ORF">KIPB_015745</name>
</gene>
<reference evidence="2 3" key="1">
    <citation type="journal article" date="2018" name="PLoS ONE">
        <title>The draft genome of Kipferlia bialata reveals reductive genome evolution in fornicate parasites.</title>
        <authorList>
            <person name="Tanifuji G."/>
            <person name="Takabayashi S."/>
            <person name="Kume K."/>
            <person name="Takagi M."/>
            <person name="Nakayama T."/>
            <person name="Kamikawa R."/>
            <person name="Inagaki Y."/>
            <person name="Hashimoto T."/>
        </authorList>
    </citation>
    <scope>NUCLEOTIDE SEQUENCE [LARGE SCALE GENOMIC DNA]</scope>
    <source>
        <strain evidence="2">NY0173</strain>
    </source>
</reference>
<sequence length="95" mass="9968">MPCADDTGTVRGIDTGQEDPRVRHDSDWQGAVDCASPMAAFTHGSGPGLSLPLTAPAAKTFYGFPHNPYPGQVGLLNDIYSGVLHPSMSLLESPT</sequence>
<dbReference type="AlphaFoldDB" id="A0A391P4L5"/>
<name>A0A391P4L5_9EUKA</name>
<dbReference type="Proteomes" id="UP000265618">
    <property type="component" value="Unassembled WGS sequence"/>
</dbReference>
<dbReference type="EMBL" id="BDIP01009053">
    <property type="protein sequence ID" value="GCA64923.1"/>
    <property type="molecule type" value="Genomic_DNA"/>
</dbReference>
<feature type="non-terminal residue" evidence="2">
    <location>
        <position position="1"/>
    </location>
</feature>